<evidence type="ECO:0000256" key="5">
    <source>
        <dbReference type="ARBA" id="ARBA00022989"/>
    </source>
</evidence>
<evidence type="ECO:0000313" key="9">
    <source>
        <dbReference type="EMBL" id="QHT64150.1"/>
    </source>
</evidence>
<feature type="transmembrane region" description="Helical" evidence="7">
    <location>
        <begin position="34"/>
        <end position="56"/>
    </location>
</feature>
<dbReference type="InterPro" id="IPR000515">
    <property type="entry name" value="MetI-like"/>
</dbReference>
<feature type="transmembrane region" description="Helical" evidence="7">
    <location>
        <begin position="181"/>
        <end position="206"/>
    </location>
</feature>
<keyword evidence="3" id="KW-1003">Cell membrane</keyword>
<evidence type="ECO:0000256" key="1">
    <source>
        <dbReference type="ARBA" id="ARBA00004651"/>
    </source>
</evidence>
<dbReference type="SUPFAM" id="SSF161098">
    <property type="entry name" value="MetI-like"/>
    <property type="match status" value="1"/>
</dbReference>
<dbReference type="InterPro" id="IPR050809">
    <property type="entry name" value="UgpAE/MalFG_permease"/>
</dbReference>
<evidence type="ECO:0000256" key="2">
    <source>
        <dbReference type="ARBA" id="ARBA00022448"/>
    </source>
</evidence>
<reference evidence="9 10" key="1">
    <citation type="submission" date="2020-01" db="EMBL/GenBank/DDBJ databases">
        <title>Paenibacillus sp. nov., isolated from tomato rhizosphere.</title>
        <authorList>
            <person name="Weon H.-Y."/>
            <person name="Lee S.A."/>
        </authorList>
    </citation>
    <scope>NUCLEOTIDE SEQUENCE [LARGE SCALE GENOMIC DNA]</scope>
    <source>
        <strain evidence="9 10">12200R-189</strain>
    </source>
</reference>
<dbReference type="CDD" id="cd06261">
    <property type="entry name" value="TM_PBP2"/>
    <property type="match status" value="1"/>
</dbReference>
<feature type="transmembrane region" description="Helical" evidence="7">
    <location>
        <begin position="227"/>
        <end position="248"/>
    </location>
</feature>
<dbReference type="PANTHER" id="PTHR43227">
    <property type="entry name" value="BLL4140 PROTEIN"/>
    <property type="match status" value="1"/>
</dbReference>
<dbReference type="AlphaFoldDB" id="A0A6C0G8T6"/>
<dbReference type="PANTHER" id="PTHR43227:SF11">
    <property type="entry name" value="BLL4140 PROTEIN"/>
    <property type="match status" value="1"/>
</dbReference>
<feature type="domain" description="ABC transmembrane type-1" evidence="8">
    <location>
        <begin position="91"/>
        <end position="305"/>
    </location>
</feature>
<comment type="similarity">
    <text evidence="7">Belongs to the binding-protein-dependent transport system permease family.</text>
</comment>
<dbReference type="Proteomes" id="UP000476064">
    <property type="component" value="Chromosome"/>
</dbReference>
<evidence type="ECO:0000259" key="8">
    <source>
        <dbReference type="PROSITE" id="PS50928"/>
    </source>
</evidence>
<dbReference type="Gene3D" id="1.10.3720.10">
    <property type="entry name" value="MetI-like"/>
    <property type="match status" value="1"/>
</dbReference>
<accession>A0A6C0G8T6</accession>
<keyword evidence="10" id="KW-1185">Reference proteome</keyword>
<evidence type="ECO:0000256" key="7">
    <source>
        <dbReference type="RuleBase" id="RU363032"/>
    </source>
</evidence>
<evidence type="ECO:0000256" key="6">
    <source>
        <dbReference type="ARBA" id="ARBA00023136"/>
    </source>
</evidence>
<protein>
    <submittedName>
        <fullName evidence="9">Sugar ABC transporter permease</fullName>
    </submittedName>
</protein>
<dbReference type="KEGG" id="plyc:GXP70_26810"/>
<dbReference type="EMBL" id="CP048209">
    <property type="protein sequence ID" value="QHT64150.1"/>
    <property type="molecule type" value="Genomic_DNA"/>
</dbReference>
<feature type="transmembrane region" description="Helical" evidence="7">
    <location>
        <begin position="137"/>
        <end position="161"/>
    </location>
</feature>
<dbReference type="Pfam" id="PF00528">
    <property type="entry name" value="BPD_transp_1"/>
    <property type="match status" value="1"/>
</dbReference>
<dbReference type="GO" id="GO:0055085">
    <property type="term" value="P:transmembrane transport"/>
    <property type="evidence" value="ECO:0007669"/>
    <property type="project" value="InterPro"/>
</dbReference>
<keyword evidence="5 7" id="KW-1133">Transmembrane helix</keyword>
<keyword evidence="2 7" id="KW-0813">Transport</keyword>
<organism evidence="9 10">
    <name type="scientific">Paenibacillus lycopersici</name>
    <dbReference type="NCBI Taxonomy" id="2704462"/>
    <lineage>
        <taxon>Bacteria</taxon>
        <taxon>Bacillati</taxon>
        <taxon>Bacillota</taxon>
        <taxon>Bacilli</taxon>
        <taxon>Bacillales</taxon>
        <taxon>Paenibacillaceae</taxon>
        <taxon>Paenibacillus</taxon>
    </lineage>
</organism>
<feature type="transmembrane region" description="Helical" evidence="7">
    <location>
        <begin position="282"/>
        <end position="304"/>
    </location>
</feature>
<evidence type="ECO:0000256" key="4">
    <source>
        <dbReference type="ARBA" id="ARBA00022692"/>
    </source>
</evidence>
<proteinExistence type="inferred from homology"/>
<feature type="transmembrane region" description="Helical" evidence="7">
    <location>
        <begin position="95"/>
        <end position="116"/>
    </location>
</feature>
<keyword evidence="4 7" id="KW-0812">Transmembrane</keyword>
<evidence type="ECO:0000313" key="10">
    <source>
        <dbReference type="Proteomes" id="UP000476064"/>
    </source>
</evidence>
<keyword evidence="6 7" id="KW-0472">Membrane</keyword>
<dbReference type="PROSITE" id="PS50928">
    <property type="entry name" value="ABC_TM1"/>
    <property type="match status" value="1"/>
</dbReference>
<dbReference type="InterPro" id="IPR035906">
    <property type="entry name" value="MetI-like_sf"/>
</dbReference>
<name>A0A6C0G8T6_9BACL</name>
<gene>
    <name evidence="9" type="ORF">GXP70_26810</name>
</gene>
<comment type="subcellular location">
    <subcellularLocation>
        <location evidence="1 7">Cell membrane</location>
        <topology evidence="1 7">Multi-pass membrane protein</topology>
    </subcellularLocation>
</comment>
<evidence type="ECO:0000256" key="3">
    <source>
        <dbReference type="ARBA" id="ARBA00022475"/>
    </source>
</evidence>
<dbReference type="GO" id="GO:0005886">
    <property type="term" value="C:plasma membrane"/>
    <property type="evidence" value="ECO:0007669"/>
    <property type="project" value="UniProtKB-SubCell"/>
</dbReference>
<sequence length="320" mass="36003">MKSEPAKRRRRASTGKSGLTAGLKGVVKHWQLTLLLLPVLIAILVFCYFPMLWLVIAFKDYNIGKGIWGSPWVGWKHFHMFFTYPDFLRLIRNTLVISLLNLAFGFPAAILFALLLNEIRHSIFKRTVQTLTYLPYFIPWTIMAGFISLLFSIDGLINGLLEDMGLRTHNFLTNNTNFIELVIGSGIWKGMGWSSIIYLAAIAGVNPQLYEAALIDGASRFQRIKSITVPAIMPVIGITFILQVGGLMSANFDQLFNLYNTQVYKVADVIDTYVVRMGVSQLQYSITTAMGLFKGVVGFVLIMLSNWVIRLTSDGENSLW</sequence>